<name>A0A364Y4Q5_9BACT</name>
<evidence type="ECO:0000256" key="2">
    <source>
        <dbReference type="RuleBase" id="RU362039"/>
    </source>
</evidence>
<keyword evidence="2" id="KW-0479">Metal-binding</keyword>
<reference evidence="4 5" key="1">
    <citation type="submission" date="2018-06" db="EMBL/GenBank/DDBJ databases">
        <title>Chryseolinea flavus sp. nov., a member of the phylum Bacteroidetes isolated from soil.</title>
        <authorList>
            <person name="Li Y."/>
            <person name="Wang J."/>
        </authorList>
    </citation>
    <scope>NUCLEOTIDE SEQUENCE [LARGE SCALE GENOMIC DNA]</scope>
    <source>
        <strain evidence="4 5">SDU1-6</strain>
    </source>
</reference>
<evidence type="ECO:0000313" key="5">
    <source>
        <dbReference type="Proteomes" id="UP000251889"/>
    </source>
</evidence>
<feature type="domain" description="Calcineurin-like phosphoesterase" evidence="3">
    <location>
        <begin position="1"/>
        <end position="149"/>
    </location>
</feature>
<dbReference type="AlphaFoldDB" id="A0A364Y4Q5"/>
<dbReference type="EMBL" id="QMFY01000003">
    <property type="protein sequence ID" value="RAW01803.1"/>
    <property type="molecule type" value="Genomic_DNA"/>
</dbReference>
<dbReference type="GO" id="GO:0016787">
    <property type="term" value="F:hydrolase activity"/>
    <property type="evidence" value="ECO:0007669"/>
    <property type="project" value="UniProtKB-UniRule"/>
</dbReference>
<organism evidence="4 5">
    <name type="scientific">Pseudochryseolinea flava</name>
    <dbReference type="NCBI Taxonomy" id="2059302"/>
    <lineage>
        <taxon>Bacteria</taxon>
        <taxon>Pseudomonadati</taxon>
        <taxon>Bacteroidota</taxon>
        <taxon>Cytophagia</taxon>
        <taxon>Cytophagales</taxon>
        <taxon>Fulvivirgaceae</taxon>
        <taxon>Pseudochryseolinea</taxon>
    </lineage>
</organism>
<evidence type="ECO:0000313" key="4">
    <source>
        <dbReference type="EMBL" id="RAW01803.1"/>
    </source>
</evidence>
<dbReference type="EC" id="3.1.4.-" evidence="2"/>
<protein>
    <recommendedName>
        <fullName evidence="2">Phosphoesterase</fullName>
        <ecNumber evidence="2">3.1.4.-</ecNumber>
    </recommendedName>
</protein>
<dbReference type="InterPro" id="IPR024654">
    <property type="entry name" value="Calcineurin-like_PHP_lpxH"/>
</dbReference>
<dbReference type="OrthoDB" id="9785951at2"/>
<dbReference type="Pfam" id="PF12850">
    <property type="entry name" value="Metallophos_2"/>
    <property type="match status" value="1"/>
</dbReference>
<accession>A0A364Y4Q5</accession>
<sequence>MKIGLLSDTHSFLDNKVFEYFKSCDEIWHAGDIGDQHVIDQLEQFKPIRAVFGNIDDKRMQNRFPEDLLFSIEGMNIIITHIGGVPPKYNPRVRKMLTAAPPDIFICGHSHILRVARDPALNNMLFINPGAAGNHGFHHMKTMMRFDIAAGQIKNLEVIELGKRGALETITHSDT</sequence>
<dbReference type="Proteomes" id="UP000251889">
    <property type="component" value="Unassembled WGS sequence"/>
</dbReference>
<comment type="similarity">
    <text evidence="1 2">Belongs to the metallophosphoesterase superfamily. YfcE family.</text>
</comment>
<dbReference type="PANTHER" id="PTHR11124">
    <property type="entry name" value="VACUOLAR SORTING PROTEIN VPS29"/>
    <property type="match status" value="1"/>
</dbReference>
<gene>
    <name evidence="4" type="ORF">DQQ10_09160</name>
</gene>
<dbReference type="RefSeq" id="WP_112746543.1">
    <property type="nucleotide sequence ID" value="NZ_QMFY01000003.1"/>
</dbReference>
<dbReference type="SUPFAM" id="SSF56300">
    <property type="entry name" value="Metallo-dependent phosphatases"/>
    <property type="match status" value="1"/>
</dbReference>
<keyword evidence="5" id="KW-1185">Reference proteome</keyword>
<dbReference type="InterPro" id="IPR029052">
    <property type="entry name" value="Metallo-depent_PP-like"/>
</dbReference>
<comment type="cofactor">
    <cofactor evidence="2">
        <name>a divalent metal cation</name>
        <dbReference type="ChEBI" id="CHEBI:60240"/>
    </cofactor>
</comment>
<evidence type="ECO:0000256" key="1">
    <source>
        <dbReference type="ARBA" id="ARBA00008950"/>
    </source>
</evidence>
<proteinExistence type="inferred from homology"/>
<dbReference type="NCBIfam" id="TIGR00040">
    <property type="entry name" value="yfcE"/>
    <property type="match status" value="1"/>
</dbReference>
<dbReference type="GO" id="GO:0046872">
    <property type="term" value="F:metal ion binding"/>
    <property type="evidence" value="ECO:0007669"/>
    <property type="project" value="UniProtKB-KW"/>
</dbReference>
<evidence type="ECO:0000259" key="3">
    <source>
        <dbReference type="Pfam" id="PF12850"/>
    </source>
</evidence>
<dbReference type="Gene3D" id="3.60.21.10">
    <property type="match status" value="1"/>
</dbReference>
<comment type="caution">
    <text evidence="4">The sequence shown here is derived from an EMBL/GenBank/DDBJ whole genome shotgun (WGS) entry which is preliminary data.</text>
</comment>
<dbReference type="InterPro" id="IPR000979">
    <property type="entry name" value="Phosphodiesterase_MJ0936/Vps29"/>
</dbReference>